<evidence type="ECO:0000313" key="4">
    <source>
        <dbReference type="Proteomes" id="UP000014200"/>
    </source>
</evidence>
<name>R9I6X5_9BACT</name>
<feature type="domain" description="Thioesterase" evidence="2">
    <location>
        <begin position="47"/>
        <end position="120"/>
    </location>
</feature>
<dbReference type="HOGENOM" id="CLU_089876_11_2_10"/>
<dbReference type="EMBL" id="ASSP01000025">
    <property type="protein sequence ID" value="EOS09110.1"/>
    <property type="molecule type" value="Genomic_DNA"/>
</dbReference>
<dbReference type="Pfam" id="PF03061">
    <property type="entry name" value="4HBT"/>
    <property type="match status" value="1"/>
</dbReference>
<evidence type="ECO:0000259" key="2">
    <source>
        <dbReference type="Pfam" id="PF03061"/>
    </source>
</evidence>
<dbReference type="GO" id="GO:0016289">
    <property type="term" value="F:acyl-CoA hydrolase activity"/>
    <property type="evidence" value="ECO:0007669"/>
    <property type="project" value="TreeGrafter"/>
</dbReference>
<dbReference type="PANTHER" id="PTHR42856">
    <property type="entry name" value="ACYL-COENZYME A THIOESTERASE PAAI"/>
    <property type="match status" value="1"/>
</dbReference>
<comment type="caution">
    <text evidence="3">The sequence shown here is derived from an EMBL/GenBank/DDBJ whole genome shotgun (WGS) entry which is preliminary data.</text>
</comment>
<dbReference type="CDD" id="cd03443">
    <property type="entry name" value="PaaI_thioesterase"/>
    <property type="match status" value="1"/>
</dbReference>
<proteinExistence type="predicted"/>
<dbReference type="Proteomes" id="UP000014200">
    <property type="component" value="Unassembled WGS sequence"/>
</dbReference>
<dbReference type="PANTHER" id="PTHR42856:SF1">
    <property type="entry name" value="ACYL-COENZYME A THIOESTERASE PAAI"/>
    <property type="match status" value="1"/>
</dbReference>
<keyword evidence="1" id="KW-0378">Hydrolase</keyword>
<dbReference type="SUPFAM" id="SSF54637">
    <property type="entry name" value="Thioesterase/thiol ester dehydrase-isomerase"/>
    <property type="match status" value="1"/>
</dbReference>
<gene>
    <name evidence="3" type="ORF">C802_04103</name>
</gene>
<accession>R9I6X5</accession>
<dbReference type="NCBIfam" id="TIGR00369">
    <property type="entry name" value="unchar_dom_1"/>
    <property type="match status" value="1"/>
</dbReference>
<organism evidence="3 4">
    <name type="scientific">Phocaeicola sartorii</name>
    <dbReference type="NCBI Taxonomy" id="671267"/>
    <lineage>
        <taxon>Bacteria</taxon>
        <taxon>Pseudomonadati</taxon>
        <taxon>Bacteroidota</taxon>
        <taxon>Bacteroidia</taxon>
        <taxon>Bacteroidales</taxon>
        <taxon>Bacteroidaceae</taxon>
        <taxon>Phocaeicola</taxon>
    </lineage>
</organism>
<keyword evidence="4" id="KW-1185">Reference proteome</keyword>
<dbReference type="Gene3D" id="3.10.129.10">
    <property type="entry name" value="Hotdog Thioesterase"/>
    <property type="match status" value="1"/>
</dbReference>
<dbReference type="InterPro" id="IPR003736">
    <property type="entry name" value="PAAI_dom"/>
</dbReference>
<protein>
    <submittedName>
        <fullName evidence="3">Phenylacetic acid degradation protein PaaD</fullName>
    </submittedName>
</protein>
<dbReference type="InterPro" id="IPR006683">
    <property type="entry name" value="Thioestr_dom"/>
</dbReference>
<evidence type="ECO:0000256" key="1">
    <source>
        <dbReference type="ARBA" id="ARBA00022801"/>
    </source>
</evidence>
<evidence type="ECO:0000313" key="3">
    <source>
        <dbReference type="EMBL" id="EOS09110.1"/>
    </source>
</evidence>
<dbReference type="STRING" id="1235788.C802_04103"/>
<reference evidence="3 4" key="1">
    <citation type="submission" date="2013-04" db="EMBL/GenBank/DDBJ databases">
        <title>The Genome Sequence of Bacteroides massiliensis dnLKV3.</title>
        <authorList>
            <consortium name="The Broad Institute Genomics Platform"/>
            <consortium name="The Broad Institute Genome Sequencing Center for Infectious Disease"/>
            <person name="Earl A."/>
            <person name="Xavier R."/>
            <person name="Kuhn K."/>
            <person name="Stappenbeck T."/>
            <person name="Walker B."/>
            <person name="Young S."/>
            <person name="Zeng Q."/>
            <person name="Gargeya S."/>
            <person name="Fitzgerald M."/>
            <person name="Haas B."/>
            <person name="Abouelleil A."/>
            <person name="Allen A.W."/>
            <person name="Alvarado L."/>
            <person name="Arachchi H.M."/>
            <person name="Berlin A.M."/>
            <person name="Chapman S.B."/>
            <person name="Gainer-Dewar J."/>
            <person name="Goldberg J."/>
            <person name="Griggs A."/>
            <person name="Gujja S."/>
            <person name="Hansen M."/>
            <person name="Howarth C."/>
            <person name="Imamovic A."/>
            <person name="Ireland A."/>
            <person name="Larimer J."/>
            <person name="McCowan C."/>
            <person name="Murphy C."/>
            <person name="Pearson M."/>
            <person name="Poon T.W."/>
            <person name="Priest M."/>
            <person name="Roberts A."/>
            <person name="Saif S."/>
            <person name="Shea T."/>
            <person name="Sisk P."/>
            <person name="Sykes S."/>
            <person name="Wortman J."/>
            <person name="Nusbaum C."/>
            <person name="Birren B."/>
        </authorList>
    </citation>
    <scope>NUCLEOTIDE SEQUENCE [LARGE SCALE GENOMIC DNA]</scope>
    <source>
        <strain evidence="4">dnLKV3</strain>
    </source>
</reference>
<dbReference type="AlphaFoldDB" id="R9I6X5"/>
<dbReference type="InterPro" id="IPR029069">
    <property type="entry name" value="HotDog_dom_sf"/>
</dbReference>
<dbReference type="InterPro" id="IPR052723">
    <property type="entry name" value="Acyl-CoA_thioesterase_PaaI"/>
</dbReference>
<dbReference type="PATRIC" id="fig|1235788.3.peg.4204"/>
<sequence>MEGGMATLKEFLKSDRFATCAGVELLEIKPGYAHARMEVTDRHLNGGGVCQGGALFTLADLAFAAVANSRKKLTLSVNANITFLRPAKLGYVYAEAVEVFNHHRIPFVEVKITDEQGELIAVFTSSGYRKESDLPVDALE</sequence>